<organism evidence="9 11">
    <name type="scientific">Drosophila suzukii</name>
    <name type="common">Spotted-wing drosophila fruit fly</name>
    <dbReference type="NCBI Taxonomy" id="28584"/>
    <lineage>
        <taxon>Eukaryota</taxon>
        <taxon>Metazoa</taxon>
        <taxon>Ecdysozoa</taxon>
        <taxon>Arthropoda</taxon>
        <taxon>Hexapoda</taxon>
        <taxon>Insecta</taxon>
        <taxon>Pterygota</taxon>
        <taxon>Neoptera</taxon>
        <taxon>Endopterygota</taxon>
        <taxon>Diptera</taxon>
        <taxon>Brachycera</taxon>
        <taxon>Muscomorpha</taxon>
        <taxon>Ephydroidea</taxon>
        <taxon>Drosophilidae</taxon>
        <taxon>Drosophila</taxon>
        <taxon>Sophophora</taxon>
    </lineage>
</organism>
<dbReference type="RefSeq" id="XP_070853973.1">
    <property type="nucleotide sequence ID" value="XM_070997872.1"/>
</dbReference>
<evidence type="ECO:0000256" key="4">
    <source>
        <dbReference type="ARBA" id="ARBA00045428"/>
    </source>
</evidence>
<dbReference type="PROSITE" id="PS50076">
    <property type="entry name" value="DNAJ_2"/>
    <property type="match status" value="1"/>
</dbReference>
<evidence type="ECO:0000256" key="2">
    <source>
        <dbReference type="ARBA" id="ARBA00040158"/>
    </source>
</evidence>
<feature type="domain" description="J" evidence="8">
    <location>
        <begin position="4"/>
        <end position="68"/>
    </location>
</feature>
<dbReference type="InterPro" id="IPR051948">
    <property type="entry name" value="Hsp70_co-chaperone_J-domain"/>
</dbReference>
<evidence type="ECO:0000313" key="13">
    <source>
        <dbReference type="RefSeq" id="XP_070853973.1"/>
    </source>
</evidence>
<accession>A0ABM4TVH8</accession>
<dbReference type="RefSeq" id="XP_070853970.1">
    <property type="nucleotide sequence ID" value="XM_070997869.1"/>
</dbReference>
<evidence type="ECO:0000313" key="11">
    <source>
        <dbReference type="RefSeq" id="XP_070853971.1"/>
    </source>
</evidence>
<dbReference type="Proteomes" id="UP001652628">
    <property type="component" value="Chromosome X"/>
</dbReference>
<dbReference type="InterPro" id="IPR018253">
    <property type="entry name" value="DnaJ_domain_CS"/>
</dbReference>
<dbReference type="Pfam" id="PF00226">
    <property type="entry name" value="DnaJ"/>
    <property type="match status" value="1"/>
</dbReference>
<dbReference type="PRINTS" id="PR00625">
    <property type="entry name" value="JDOMAIN"/>
</dbReference>
<keyword evidence="7" id="KW-1133">Transmembrane helix</keyword>
<dbReference type="GeneID" id="108005455"/>
<dbReference type="RefSeq" id="XP_070853972.1">
    <property type="nucleotide sequence ID" value="XM_070997871.1"/>
</dbReference>
<dbReference type="PANTHER" id="PTHR44360">
    <property type="entry name" value="DNAJ HOMOLOG SUBFAMILY B MEMBER 9"/>
    <property type="match status" value="1"/>
</dbReference>
<dbReference type="PANTHER" id="PTHR44360:SF1">
    <property type="entry name" value="DNAJ HOMOLOG SUBFAMILY B MEMBER 9"/>
    <property type="match status" value="1"/>
</dbReference>
<dbReference type="InterPro" id="IPR036869">
    <property type="entry name" value="J_dom_sf"/>
</dbReference>
<evidence type="ECO:0000256" key="7">
    <source>
        <dbReference type="SAM" id="Phobius"/>
    </source>
</evidence>
<dbReference type="SUPFAM" id="SSF46565">
    <property type="entry name" value="Chaperone J-domain"/>
    <property type="match status" value="1"/>
</dbReference>
<reference evidence="10 11" key="1">
    <citation type="submission" date="2025-05" db="UniProtKB">
        <authorList>
            <consortium name="RefSeq"/>
        </authorList>
    </citation>
    <scope>IDENTIFICATION</scope>
</reference>
<evidence type="ECO:0000313" key="12">
    <source>
        <dbReference type="RefSeq" id="XP_070853972.1"/>
    </source>
</evidence>
<dbReference type="PROSITE" id="PS00636">
    <property type="entry name" value="DNAJ_1"/>
    <property type="match status" value="1"/>
</dbReference>
<sequence>MEEDHYMILGVDQKATEEVITKAYRRMALIYHPDKNHHPRTVEYFKKIRAAYEVLSDRTLRADYDRSLRCTSSNPRPAGTHPNYQSQQTNQLETPDLVPTLCAVGGVLVGLFMGFSAFKMFNSSNNN</sequence>
<comment type="function">
    <text evidence="4">Co-chaperone for Hsp70 protein HSPA5/BiP that acts as a key repressor of the ERN1/IRE1-mediated unfolded protein response (UPR). J domain-containing co-chaperones stimulate the ATPase activity of Hsp70 proteins and are required for efficient substrate recognition by Hsp70 proteins. In the unstressed endoplasmic reticulum, interacts with the luminal region of ERN1/IRE1 and selectively recruits HSPA5/BiP: HSPA5/BiP disrupts the dimerization of the active ERN1/IRE1 luminal region, thereby inactivating ERN1/IRE1. Also involved in endoplasmic reticulum-associated degradation (ERAD) of misfolded proteins. Required for survival of B-cell progenitors and normal antibody production.</text>
</comment>
<keyword evidence="9" id="KW-1185">Reference proteome</keyword>
<gene>
    <name evidence="10 11 12 13" type="primary">LOC108005455</name>
</gene>
<feature type="transmembrane region" description="Helical" evidence="7">
    <location>
        <begin position="97"/>
        <end position="118"/>
    </location>
</feature>
<feature type="region of interest" description="Disordered" evidence="6">
    <location>
        <begin position="66"/>
        <end position="92"/>
    </location>
</feature>
<evidence type="ECO:0000256" key="3">
    <source>
        <dbReference type="ARBA" id="ARBA00041533"/>
    </source>
</evidence>
<dbReference type="InterPro" id="IPR001623">
    <property type="entry name" value="DnaJ_domain"/>
</dbReference>
<dbReference type="SMART" id="SM00271">
    <property type="entry name" value="DnaJ"/>
    <property type="match status" value="1"/>
</dbReference>
<name>A0ABM4TVH8_DROSZ</name>
<protein>
    <recommendedName>
        <fullName evidence="2">DnaJ homolog subfamily B member 9</fullName>
    </recommendedName>
    <alternativeName>
        <fullName evidence="3">Endoplasmic reticulum DNA J domain-containing protein 4</fullName>
    </alternativeName>
</protein>
<dbReference type="Gene3D" id="1.10.287.110">
    <property type="entry name" value="DnaJ domain"/>
    <property type="match status" value="1"/>
</dbReference>
<evidence type="ECO:0000256" key="1">
    <source>
        <dbReference type="ARBA" id="ARBA00023186"/>
    </source>
</evidence>
<evidence type="ECO:0000256" key="5">
    <source>
        <dbReference type="ARBA" id="ARBA00046365"/>
    </source>
</evidence>
<dbReference type="CDD" id="cd06257">
    <property type="entry name" value="DnaJ"/>
    <property type="match status" value="1"/>
</dbReference>
<feature type="compositionally biased region" description="Polar residues" evidence="6">
    <location>
        <begin position="82"/>
        <end position="92"/>
    </location>
</feature>
<evidence type="ECO:0000313" key="9">
    <source>
        <dbReference type="Proteomes" id="UP001652628"/>
    </source>
</evidence>
<keyword evidence="7" id="KW-0472">Membrane</keyword>
<keyword evidence="7" id="KW-0812">Transmembrane</keyword>
<keyword evidence="1" id="KW-0143">Chaperone</keyword>
<comment type="subunit">
    <text evidence="5">Interacts with HSPA5/BiP; interaction is direct. Interacts with ERN1/IRE1 (via the luminal region). Interacts with DERL1.</text>
</comment>
<evidence type="ECO:0000313" key="10">
    <source>
        <dbReference type="RefSeq" id="XP_070853970.1"/>
    </source>
</evidence>
<evidence type="ECO:0000256" key="6">
    <source>
        <dbReference type="SAM" id="MobiDB-lite"/>
    </source>
</evidence>
<evidence type="ECO:0000259" key="8">
    <source>
        <dbReference type="PROSITE" id="PS50076"/>
    </source>
</evidence>
<dbReference type="RefSeq" id="XP_070853971.1">
    <property type="nucleotide sequence ID" value="XM_070997870.1"/>
</dbReference>
<proteinExistence type="predicted"/>